<dbReference type="GO" id="GO:0005634">
    <property type="term" value="C:nucleus"/>
    <property type="evidence" value="ECO:0007669"/>
    <property type="project" value="UniProtKB-ARBA"/>
</dbReference>
<protein>
    <recommendedName>
        <fullName evidence="2">Integrase catalytic domain-containing protein</fullName>
    </recommendedName>
</protein>
<organism evidence="3 4">
    <name type="scientific">Austropuccinia psidii MF-1</name>
    <dbReference type="NCBI Taxonomy" id="1389203"/>
    <lineage>
        <taxon>Eukaryota</taxon>
        <taxon>Fungi</taxon>
        <taxon>Dikarya</taxon>
        <taxon>Basidiomycota</taxon>
        <taxon>Pucciniomycotina</taxon>
        <taxon>Pucciniomycetes</taxon>
        <taxon>Pucciniales</taxon>
        <taxon>Sphaerophragmiaceae</taxon>
        <taxon>Austropuccinia</taxon>
    </lineage>
</organism>
<dbReference type="AlphaFoldDB" id="A0A9Q3EKU2"/>
<accession>A0A9Q3EKU2</accession>
<dbReference type="InterPro" id="IPR036397">
    <property type="entry name" value="RNaseH_sf"/>
</dbReference>
<dbReference type="InterPro" id="IPR050951">
    <property type="entry name" value="Retrovirus_Pol_polyprotein"/>
</dbReference>
<feature type="domain" description="Integrase catalytic" evidence="2">
    <location>
        <begin position="1"/>
        <end position="125"/>
    </location>
</feature>
<dbReference type="Proteomes" id="UP000765509">
    <property type="component" value="Unassembled WGS sequence"/>
</dbReference>
<evidence type="ECO:0000259" key="2">
    <source>
        <dbReference type="PROSITE" id="PS50994"/>
    </source>
</evidence>
<evidence type="ECO:0000313" key="3">
    <source>
        <dbReference type="EMBL" id="MBW0524161.1"/>
    </source>
</evidence>
<dbReference type="EMBL" id="AVOT02030846">
    <property type="protein sequence ID" value="MBW0524161.1"/>
    <property type="molecule type" value="Genomic_DNA"/>
</dbReference>
<keyword evidence="4" id="KW-1185">Reference proteome</keyword>
<dbReference type="SUPFAM" id="SSF53098">
    <property type="entry name" value="Ribonuclease H-like"/>
    <property type="match status" value="1"/>
</dbReference>
<dbReference type="InterPro" id="IPR001584">
    <property type="entry name" value="Integrase_cat-core"/>
</dbReference>
<keyword evidence="1" id="KW-0694">RNA-binding</keyword>
<dbReference type="PROSITE" id="PS50994">
    <property type="entry name" value="INTEGRASE"/>
    <property type="match status" value="1"/>
</dbReference>
<dbReference type="PANTHER" id="PTHR37984">
    <property type="entry name" value="PROTEIN CBG26694"/>
    <property type="match status" value="1"/>
</dbReference>
<name>A0A9Q3EKU2_9BASI</name>
<comment type="caution">
    <text evidence="3">The sequence shown here is derived from an EMBL/GenBank/DDBJ whole genome shotgun (WGS) entry which is preliminary data.</text>
</comment>
<sequence>MDWVTGLVPGGKQNIKALLVILKIYSKSVRFLSFHKEDTAMDTESILWNNIITTCGVPKIIIRDRETRFTSEFWTQLSDMLGTKLAFSKAYHPQTYGFAESMIQIMQYIIRRFGAYGMEYKDHDW</sequence>
<dbReference type="PANTHER" id="PTHR37984:SF5">
    <property type="entry name" value="PROTEIN NYNRIN-LIKE"/>
    <property type="match status" value="1"/>
</dbReference>
<dbReference type="GO" id="GO:0003723">
    <property type="term" value="F:RNA binding"/>
    <property type="evidence" value="ECO:0007669"/>
    <property type="project" value="UniProtKB-KW"/>
</dbReference>
<reference evidence="3" key="1">
    <citation type="submission" date="2021-03" db="EMBL/GenBank/DDBJ databases">
        <title>Draft genome sequence of rust myrtle Austropuccinia psidii MF-1, a brazilian biotype.</title>
        <authorList>
            <person name="Quecine M.C."/>
            <person name="Pachon D.M.R."/>
            <person name="Bonatelli M.L."/>
            <person name="Correr F.H."/>
            <person name="Franceschini L.M."/>
            <person name="Leite T.F."/>
            <person name="Margarido G.R.A."/>
            <person name="Almeida C.A."/>
            <person name="Ferrarezi J.A."/>
            <person name="Labate C.A."/>
        </authorList>
    </citation>
    <scope>NUCLEOTIDE SEQUENCE</scope>
    <source>
        <strain evidence="3">MF-1</strain>
    </source>
</reference>
<evidence type="ECO:0000256" key="1">
    <source>
        <dbReference type="ARBA" id="ARBA00022884"/>
    </source>
</evidence>
<gene>
    <name evidence="3" type="ORF">O181_063876</name>
</gene>
<evidence type="ECO:0000313" key="4">
    <source>
        <dbReference type="Proteomes" id="UP000765509"/>
    </source>
</evidence>
<proteinExistence type="predicted"/>
<dbReference type="Gene3D" id="3.30.420.10">
    <property type="entry name" value="Ribonuclease H-like superfamily/Ribonuclease H"/>
    <property type="match status" value="1"/>
</dbReference>
<dbReference type="OrthoDB" id="2430298at2759"/>
<dbReference type="GO" id="GO:0015074">
    <property type="term" value="P:DNA integration"/>
    <property type="evidence" value="ECO:0007669"/>
    <property type="project" value="InterPro"/>
</dbReference>
<dbReference type="InterPro" id="IPR012337">
    <property type="entry name" value="RNaseH-like_sf"/>
</dbReference>